<dbReference type="InterPro" id="IPR036388">
    <property type="entry name" value="WH-like_DNA-bd_sf"/>
</dbReference>
<reference evidence="5" key="1">
    <citation type="journal article" date="2023" name="Commun. Biol.">
        <title>Genome analysis of Parmales, the sister group of diatoms, reveals the evolutionary specialization of diatoms from phago-mixotrophs to photoautotrophs.</title>
        <authorList>
            <person name="Ban H."/>
            <person name="Sato S."/>
            <person name="Yoshikawa S."/>
            <person name="Yamada K."/>
            <person name="Nakamura Y."/>
            <person name="Ichinomiya M."/>
            <person name="Sato N."/>
            <person name="Blanc-Mathieu R."/>
            <person name="Endo H."/>
            <person name="Kuwata A."/>
            <person name="Ogata H."/>
        </authorList>
    </citation>
    <scope>NUCLEOTIDE SEQUENCE [LARGE SCALE GENOMIC DNA]</scope>
    <source>
        <strain evidence="5">NIES 3701</strain>
    </source>
</reference>
<accession>A0A9W7EKW3</accession>
<dbReference type="Proteomes" id="UP001165085">
    <property type="component" value="Unassembled WGS sequence"/>
</dbReference>
<dbReference type="PANTHER" id="PTHR34826">
    <property type="entry name" value="UPF0590 PROTEIN C409.17C"/>
    <property type="match status" value="1"/>
</dbReference>
<feature type="domain" description="DEP" evidence="3">
    <location>
        <begin position="29"/>
        <end position="105"/>
    </location>
</feature>
<feature type="transmembrane region" description="Helical" evidence="2">
    <location>
        <begin position="161"/>
        <end position="180"/>
    </location>
</feature>
<dbReference type="Pfam" id="PF08588">
    <property type="entry name" value="Duc1"/>
    <property type="match status" value="1"/>
</dbReference>
<dbReference type="InterPro" id="IPR013897">
    <property type="entry name" value="Duc1"/>
</dbReference>
<keyword evidence="5" id="KW-1185">Reference proteome</keyword>
<gene>
    <name evidence="4" type="ORF">TrST_g8968</name>
</gene>
<dbReference type="PANTHER" id="PTHR34826:SF2">
    <property type="entry name" value="UPF0590 PROTEIN C409.17C"/>
    <property type="match status" value="1"/>
</dbReference>
<comment type="caution">
    <text evidence="4">The sequence shown here is derived from an EMBL/GenBank/DDBJ whole genome shotgun (WGS) entry which is preliminary data.</text>
</comment>
<dbReference type="Gene3D" id="1.10.10.10">
    <property type="entry name" value="Winged helix-like DNA-binding domain superfamily/Winged helix DNA-binding domain"/>
    <property type="match status" value="1"/>
</dbReference>
<proteinExistence type="predicted"/>
<feature type="coiled-coil region" evidence="1">
    <location>
        <begin position="120"/>
        <end position="147"/>
    </location>
</feature>
<dbReference type="PROSITE" id="PS50186">
    <property type="entry name" value="DEP"/>
    <property type="match status" value="1"/>
</dbReference>
<dbReference type="GO" id="GO:0035556">
    <property type="term" value="P:intracellular signal transduction"/>
    <property type="evidence" value="ECO:0007669"/>
    <property type="project" value="InterPro"/>
</dbReference>
<sequence>MPRSPTSRSRPSSPPSSEPSVLHALALKMRSSLQLKDRIWLDLKIYRKSFLGSDAIAWLTSELNGDVDAALEKGNALIEMGYCYHVCRAHYFEVGGGTLYYYWNEDVLRAKGTSEEMVKMVKMKKRVERVEDEREEMERSVNEALFRVVVLEERLRVLENLVVAGSIVVVGLIGVLSLGLNGEETLKRKVLMIFFGAGVSYAIYGKMGRDVASIGGELETSESYGGEGSAERGEDFLVAKAMRRKVTGIFKAAEAPIEQREVVPAVETWPHRPIFICDDRSGSLPLGVPFEFETELFKGKCLIRIRGVKSDDEESDAKYFEGRQRRFQAIVQGQFKEEIPLTDLLTGHAFARPLKNLPPKWLLGVAERLIKRLAPSTVVELRKKANPRAFSLLGATSQVLRIDQPGQEPDIRHHDIEEENSCLGGKFSSGKVTSMRRKKRLTSHSKGLSYDTKSVYTFDFYQHLLDASQYELDLGVKRVKLANALDGQPLQILAVTRDGREAWKFQLWHEALLRSETAR</sequence>
<keyword evidence="2" id="KW-0472">Membrane</keyword>
<dbReference type="AlphaFoldDB" id="A0A9W7EKW3"/>
<dbReference type="Pfam" id="PF00610">
    <property type="entry name" value="DEP"/>
    <property type="match status" value="1"/>
</dbReference>
<name>A0A9W7EKW3_9STRA</name>
<dbReference type="CDD" id="cd04371">
    <property type="entry name" value="DEP"/>
    <property type="match status" value="1"/>
</dbReference>
<keyword evidence="1" id="KW-0175">Coiled coil</keyword>
<protein>
    <recommendedName>
        <fullName evidence="3">DEP domain-containing protein</fullName>
    </recommendedName>
</protein>
<evidence type="ECO:0000256" key="2">
    <source>
        <dbReference type="SAM" id="Phobius"/>
    </source>
</evidence>
<dbReference type="InterPro" id="IPR036390">
    <property type="entry name" value="WH_DNA-bd_sf"/>
</dbReference>
<dbReference type="OrthoDB" id="42898at2759"/>
<evidence type="ECO:0000313" key="5">
    <source>
        <dbReference type="Proteomes" id="UP001165085"/>
    </source>
</evidence>
<evidence type="ECO:0000259" key="3">
    <source>
        <dbReference type="PROSITE" id="PS50186"/>
    </source>
</evidence>
<dbReference type="InterPro" id="IPR000591">
    <property type="entry name" value="DEP_dom"/>
</dbReference>
<evidence type="ECO:0000313" key="4">
    <source>
        <dbReference type="EMBL" id="GMH82833.1"/>
    </source>
</evidence>
<keyword evidence="2" id="KW-0812">Transmembrane</keyword>
<keyword evidence="2" id="KW-1133">Transmembrane helix</keyword>
<evidence type="ECO:0000256" key="1">
    <source>
        <dbReference type="SAM" id="Coils"/>
    </source>
</evidence>
<organism evidence="4 5">
    <name type="scientific">Triparma strigata</name>
    <dbReference type="NCBI Taxonomy" id="1606541"/>
    <lineage>
        <taxon>Eukaryota</taxon>
        <taxon>Sar</taxon>
        <taxon>Stramenopiles</taxon>
        <taxon>Ochrophyta</taxon>
        <taxon>Bolidophyceae</taxon>
        <taxon>Parmales</taxon>
        <taxon>Triparmaceae</taxon>
        <taxon>Triparma</taxon>
    </lineage>
</organism>
<dbReference type="EMBL" id="BRXY01000275">
    <property type="protein sequence ID" value="GMH82833.1"/>
    <property type="molecule type" value="Genomic_DNA"/>
</dbReference>
<dbReference type="SUPFAM" id="SSF46785">
    <property type="entry name" value="Winged helix' DNA-binding domain"/>
    <property type="match status" value="1"/>
</dbReference>